<keyword evidence="9 10" id="KW-0413">Isomerase</keyword>
<evidence type="ECO:0000256" key="14">
    <source>
        <dbReference type="PIRSR" id="PIRSR001461-3"/>
    </source>
</evidence>
<keyword evidence="16" id="KW-1185">Reference proteome</keyword>
<dbReference type="GO" id="GO:0005737">
    <property type="term" value="C:cytoplasm"/>
    <property type="evidence" value="ECO:0007669"/>
    <property type="project" value="UniProtKB-ARBA"/>
</dbReference>
<comment type="cofactor">
    <cofactor evidence="3">
        <name>Co(2+)</name>
        <dbReference type="ChEBI" id="CHEBI:48828"/>
    </cofactor>
</comment>
<dbReference type="AlphaFoldDB" id="A0A4R6WMN5"/>
<proteinExistence type="inferred from homology"/>
<reference evidence="15 16" key="1">
    <citation type="submission" date="2019-03" db="EMBL/GenBank/DDBJ databases">
        <title>Genomic Encyclopedia of Archaeal and Bacterial Type Strains, Phase II (KMG-II): from individual species to whole genera.</title>
        <authorList>
            <person name="Goeker M."/>
        </authorList>
    </citation>
    <scope>NUCLEOTIDE SEQUENCE [LARGE SCALE GENOMIC DNA]</scope>
    <source>
        <strain evidence="15 16">DSM 28353</strain>
    </source>
</reference>
<feature type="binding site" evidence="10 13">
    <location>
        <position position="69"/>
    </location>
    <ligand>
        <name>a divalent metal cation</name>
        <dbReference type="ChEBI" id="CHEBI:60240"/>
    </ligand>
</feature>
<dbReference type="OrthoDB" id="1645589at2"/>
<evidence type="ECO:0000256" key="8">
    <source>
        <dbReference type="ARBA" id="ARBA00022723"/>
    </source>
</evidence>
<evidence type="ECO:0000256" key="1">
    <source>
        <dbReference type="ARBA" id="ARBA00001782"/>
    </source>
</evidence>
<dbReference type="GO" id="GO:0006098">
    <property type="term" value="P:pentose-phosphate shunt"/>
    <property type="evidence" value="ECO:0007669"/>
    <property type="project" value="UniProtKB-UniRule"/>
</dbReference>
<feature type="binding site" evidence="10 14">
    <location>
        <position position="69"/>
    </location>
    <ligand>
        <name>substrate</name>
    </ligand>
</feature>
<evidence type="ECO:0000256" key="11">
    <source>
        <dbReference type="PIRNR" id="PIRNR001461"/>
    </source>
</evidence>
<evidence type="ECO:0000256" key="6">
    <source>
        <dbReference type="ARBA" id="ARBA00009541"/>
    </source>
</evidence>
<feature type="binding site" evidence="10 13">
    <location>
        <position position="38"/>
    </location>
    <ligand>
        <name>a divalent metal cation</name>
        <dbReference type="ChEBI" id="CHEBI:60240"/>
    </ligand>
</feature>
<dbReference type="NCBIfam" id="TIGR01163">
    <property type="entry name" value="rpe"/>
    <property type="match status" value="1"/>
</dbReference>
<feature type="binding site" evidence="10 14">
    <location>
        <begin position="145"/>
        <end position="148"/>
    </location>
    <ligand>
        <name>substrate</name>
    </ligand>
</feature>
<dbReference type="HAMAP" id="MF_02227">
    <property type="entry name" value="RPE"/>
    <property type="match status" value="1"/>
</dbReference>
<dbReference type="InterPro" id="IPR011060">
    <property type="entry name" value="RibuloseP-bd_barrel"/>
</dbReference>
<dbReference type="RefSeq" id="WP_133583152.1">
    <property type="nucleotide sequence ID" value="NZ_SNYV01000011.1"/>
</dbReference>
<comment type="function">
    <text evidence="10">Catalyzes the reversible epimerization of D-ribulose 5-phosphate to D-xylulose 5-phosphate.</text>
</comment>
<feature type="binding site" evidence="10 13">
    <location>
        <position position="178"/>
    </location>
    <ligand>
        <name>a divalent metal cation</name>
        <dbReference type="ChEBI" id="CHEBI:60240"/>
    </ligand>
</feature>
<comment type="cofactor">
    <cofactor evidence="10 13">
        <name>a divalent metal cation</name>
        <dbReference type="ChEBI" id="CHEBI:60240"/>
    </cofactor>
    <text evidence="10 13">Binds 1 divalent metal cation per subunit.</text>
</comment>
<dbReference type="Gene3D" id="3.20.20.70">
    <property type="entry name" value="Aldolase class I"/>
    <property type="match status" value="1"/>
</dbReference>
<evidence type="ECO:0000256" key="10">
    <source>
        <dbReference type="HAMAP-Rule" id="MF_02227"/>
    </source>
</evidence>
<dbReference type="PROSITE" id="PS01085">
    <property type="entry name" value="RIBUL_P_3_EPIMER_1"/>
    <property type="match status" value="1"/>
</dbReference>
<protein>
    <recommendedName>
        <fullName evidence="7 10">Ribulose-phosphate 3-epimerase</fullName>
        <ecNumber evidence="7 10">5.1.3.1</ecNumber>
    </recommendedName>
</protein>
<keyword evidence="8 10" id="KW-0479">Metal-binding</keyword>
<feature type="active site" description="Proton donor" evidence="10 12">
    <location>
        <position position="178"/>
    </location>
</feature>
<feature type="binding site" evidence="10 14">
    <location>
        <position position="11"/>
    </location>
    <ligand>
        <name>substrate</name>
    </ligand>
</feature>
<gene>
    <name evidence="10" type="primary">rpe</name>
    <name evidence="15" type="ORF">CLV99_0788</name>
</gene>
<dbReference type="SUPFAM" id="SSF51366">
    <property type="entry name" value="Ribulose-phoshate binding barrel"/>
    <property type="match status" value="1"/>
</dbReference>
<sequence>MSENKHLIAPSILAADFSNLQKDIAMVNESEADWFHIDIMDGVFVPNISFGFPVMQAIAKYAIKPLDVHLMIVDPDRYLQTCKDSGASIITVHYEACTHLHRTLSAIRELGCQAGVAINPHTSVQLLKDVIQDIDVVCIMSVNPGFGGQKFIKNTYAKIKELRALAAGVNDRLLIEVDGGVTTDNAGELIQAGADVLVAGSFVFNASEPATMVKQLKNVSYPAQMA</sequence>
<feature type="binding site" evidence="10 14">
    <location>
        <begin position="200"/>
        <end position="201"/>
    </location>
    <ligand>
        <name>substrate</name>
    </ligand>
</feature>
<dbReference type="NCBIfam" id="NF004076">
    <property type="entry name" value="PRK05581.1-4"/>
    <property type="match status" value="1"/>
</dbReference>
<evidence type="ECO:0000256" key="7">
    <source>
        <dbReference type="ARBA" id="ARBA00013188"/>
    </source>
</evidence>
<dbReference type="InterPro" id="IPR000056">
    <property type="entry name" value="Ribul_P_3_epim-like"/>
</dbReference>
<comment type="similarity">
    <text evidence="6 10 11">Belongs to the ribulose-phosphate 3-epimerase family.</text>
</comment>
<dbReference type="PIRSF" id="PIRSF001461">
    <property type="entry name" value="RPE"/>
    <property type="match status" value="1"/>
</dbReference>
<dbReference type="InterPro" id="IPR013785">
    <property type="entry name" value="Aldolase_TIM"/>
</dbReference>
<dbReference type="InterPro" id="IPR026019">
    <property type="entry name" value="Ribul_P_3_epim"/>
</dbReference>
<keyword evidence="13" id="KW-0464">Manganese</keyword>
<comment type="cofactor">
    <cofactor evidence="5">
        <name>Fe(2+)</name>
        <dbReference type="ChEBI" id="CHEBI:29033"/>
    </cofactor>
</comment>
<keyword evidence="13" id="KW-0862">Zinc</keyword>
<evidence type="ECO:0000256" key="9">
    <source>
        <dbReference type="ARBA" id="ARBA00023235"/>
    </source>
</evidence>
<comment type="cofactor">
    <cofactor evidence="2">
        <name>Mn(2+)</name>
        <dbReference type="ChEBI" id="CHEBI:29035"/>
    </cofactor>
</comment>
<evidence type="ECO:0000256" key="12">
    <source>
        <dbReference type="PIRSR" id="PIRSR001461-1"/>
    </source>
</evidence>
<evidence type="ECO:0000313" key="16">
    <source>
        <dbReference type="Proteomes" id="UP000295292"/>
    </source>
</evidence>
<comment type="catalytic activity">
    <reaction evidence="1 10 11">
        <text>D-ribulose 5-phosphate = D-xylulose 5-phosphate</text>
        <dbReference type="Rhea" id="RHEA:13677"/>
        <dbReference type="ChEBI" id="CHEBI:57737"/>
        <dbReference type="ChEBI" id="CHEBI:58121"/>
        <dbReference type="EC" id="5.1.3.1"/>
    </reaction>
</comment>
<dbReference type="EMBL" id="SNYV01000011">
    <property type="protein sequence ID" value="TDQ79351.1"/>
    <property type="molecule type" value="Genomic_DNA"/>
</dbReference>
<feature type="binding site" evidence="10 13">
    <location>
        <position position="36"/>
    </location>
    <ligand>
        <name>a divalent metal cation</name>
        <dbReference type="ChEBI" id="CHEBI:60240"/>
    </ligand>
</feature>
<name>A0A4R6WMN5_9SPHI</name>
<dbReference type="EC" id="5.1.3.1" evidence="7 10"/>
<dbReference type="Pfam" id="PF00834">
    <property type="entry name" value="Ribul_P_3_epim"/>
    <property type="match status" value="1"/>
</dbReference>
<dbReference type="PANTHER" id="PTHR11749">
    <property type="entry name" value="RIBULOSE-5-PHOSPHATE-3-EPIMERASE"/>
    <property type="match status" value="1"/>
</dbReference>
<organism evidence="15 16">
    <name type="scientific">Sphingobacterium yanglingense</name>
    <dbReference type="NCBI Taxonomy" id="1437280"/>
    <lineage>
        <taxon>Bacteria</taxon>
        <taxon>Pseudomonadati</taxon>
        <taxon>Bacteroidota</taxon>
        <taxon>Sphingobacteriia</taxon>
        <taxon>Sphingobacteriales</taxon>
        <taxon>Sphingobacteriaceae</taxon>
        <taxon>Sphingobacterium</taxon>
    </lineage>
</organism>
<feature type="binding site" evidence="14">
    <location>
        <position position="180"/>
    </location>
    <ligand>
        <name>substrate</name>
    </ligand>
</feature>
<feature type="binding site" evidence="10">
    <location>
        <begin position="178"/>
        <end position="180"/>
    </location>
    <ligand>
        <name>substrate</name>
    </ligand>
</feature>
<evidence type="ECO:0000256" key="5">
    <source>
        <dbReference type="ARBA" id="ARBA00001954"/>
    </source>
</evidence>
<keyword evidence="13" id="KW-0170">Cobalt</keyword>
<keyword evidence="10 11" id="KW-0119">Carbohydrate metabolism</keyword>
<dbReference type="GO" id="GO:0046872">
    <property type="term" value="F:metal ion binding"/>
    <property type="evidence" value="ECO:0007669"/>
    <property type="project" value="UniProtKB-UniRule"/>
</dbReference>
<evidence type="ECO:0000256" key="2">
    <source>
        <dbReference type="ARBA" id="ARBA00001936"/>
    </source>
</evidence>
<comment type="pathway">
    <text evidence="10">Carbohydrate degradation.</text>
</comment>
<dbReference type="PROSITE" id="PS01086">
    <property type="entry name" value="RIBUL_P_3_EPIMER_2"/>
    <property type="match status" value="1"/>
</dbReference>
<dbReference type="GO" id="GO:0004750">
    <property type="term" value="F:D-ribulose-phosphate 3-epimerase activity"/>
    <property type="evidence" value="ECO:0007669"/>
    <property type="project" value="UniProtKB-UniRule"/>
</dbReference>
<evidence type="ECO:0000313" key="15">
    <source>
        <dbReference type="EMBL" id="TDQ79351.1"/>
    </source>
</evidence>
<accession>A0A4R6WMN5</accession>
<dbReference type="Proteomes" id="UP000295292">
    <property type="component" value="Unassembled WGS sequence"/>
</dbReference>
<feature type="active site" description="Proton acceptor" evidence="10 12">
    <location>
        <position position="38"/>
    </location>
</feature>
<evidence type="ECO:0000256" key="3">
    <source>
        <dbReference type="ARBA" id="ARBA00001941"/>
    </source>
</evidence>
<evidence type="ECO:0000256" key="13">
    <source>
        <dbReference type="PIRSR" id="PIRSR001461-2"/>
    </source>
</evidence>
<dbReference type="FunFam" id="3.20.20.70:FF:000004">
    <property type="entry name" value="Ribulose-phosphate 3-epimerase"/>
    <property type="match status" value="1"/>
</dbReference>
<evidence type="ECO:0000256" key="4">
    <source>
        <dbReference type="ARBA" id="ARBA00001947"/>
    </source>
</evidence>
<dbReference type="GO" id="GO:0019323">
    <property type="term" value="P:pentose catabolic process"/>
    <property type="evidence" value="ECO:0007669"/>
    <property type="project" value="UniProtKB-UniRule"/>
</dbReference>
<comment type="cofactor">
    <cofactor evidence="4">
        <name>Zn(2+)</name>
        <dbReference type="ChEBI" id="CHEBI:29105"/>
    </cofactor>
</comment>
<comment type="caution">
    <text evidence="15">The sequence shown here is derived from an EMBL/GenBank/DDBJ whole genome shotgun (WGS) entry which is preliminary data.</text>
</comment>
<dbReference type="CDD" id="cd00429">
    <property type="entry name" value="RPE"/>
    <property type="match status" value="1"/>
</dbReference>